<dbReference type="KEGG" id="tbr:TB927.1.4360"/>
<keyword evidence="1" id="KW-0472">Membrane</keyword>
<keyword evidence="1" id="KW-1133">Transmembrane helix</keyword>
<keyword evidence="3" id="KW-1185">Reference proteome</keyword>
<gene>
    <name evidence="2" type="ORF">TB927.1.4360</name>
</gene>
<reference evidence="2 3" key="1">
    <citation type="journal article" date="2003" name="Nucleic Acids Res.">
        <title>The DNA sequence of chromosome I of an African trypanosome: gene content, chromosome organisation, recombination and polymorphism.</title>
        <authorList>
            <person name="Hall N."/>
            <person name="Berriman M."/>
            <person name="Lennard N.J."/>
            <person name="Harris B.R."/>
            <person name="Hertz-Fowler C."/>
            <person name="Bart-Delabesse E.N."/>
            <person name="Gerrare C.S."/>
            <person name="Atkin R.J."/>
            <person name="Barron A.J."/>
            <person name="Bowman S."/>
            <person name="Bray-Allen S.P."/>
            <person name="Bringaud F."/>
            <person name="Clark L.N."/>
            <person name="Corton C.H."/>
            <person name="Cronin A."/>
            <person name="Davies R."/>
            <person name="Doggett J."/>
            <person name="Fraser A."/>
            <person name="Gruter E."/>
            <person name="Hall S."/>
            <person name="Harper A.D."/>
            <person name="Kay M.P."/>
            <person name="Leech V."/>
            <person name="Mayes R."/>
            <person name="Price C."/>
            <person name="Quail M.A."/>
            <person name="Rabbinowitch E."/>
            <person name="Reitter C."/>
            <person name="Rutherford K."/>
            <person name="Sasse J."/>
            <person name="Sharp S."/>
            <person name="Shownkeen R."/>
            <person name="Macleod A."/>
            <person name="Taylor S."/>
            <person name="Tweedie A."/>
            <person name="Turner C.M.R."/>
            <person name="Tait A."/>
            <person name="Gull K."/>
            <person name="Barrell B."/>
            <person name="Melville S.E."/>
        </authorList>
    </citation>
    <scope>NUCLEOTIDE SEQUENCE [LARGE SCALE GENOMIC DNA]</scope>
    <source>
        <strain evidence="2 3">927/4 GUTat10.1</strain>
    </source>
</reference>
<name>Q4GYE2_TRYB2</name>
<organism evidence="2 3">
    <name type="scientific">Trypanosoma brucei brucei (strain 927/4 GUTat10.1)</name>
    <dbReference type="NCBI Taxonomy" id="185431"/>
    <lineage>
        <taxon>Eukaryota</taxon>
        <taxon>Discoba</taxon>
        <taxon>Euglenozoa</taxon>
        <taxon>Kinetoplastea</taxon>
        <taxon>Metakinetoplastina</taxon>
        <taxon>Trypanosomatida</taxon>
        <taxon>Trypanosomatidae</taxon>
        <taxon>Trypanosoma</taxon>
    </lineage>
</organism>
<keyword evidence="1" id="KW-0812">Transmembrane</keyword>
<dbReference type="InParanoid" id="Q4GYE2"/>
<dbReference type="AlphaFoldDB" id="Q4GYE2"/>
<dbReference type="EMBL" id="AL929603">
    <property type="protein sequence ID" value="CAJ16642.1"/>
    <property type="molecule type" value="Genomic_DNA"/>
</dbReference>
<proteinExistence type="predicted"/>
<reference evidence="3" key="2">
    <citation type="journal article" date="2005" name="Science">
        <title>The genome of the African trypanosome Trypanosoma brucei.</title>
        <authorList>
            <person name="Berriman M."/>
            <person name="Ghedin E."/>
            <person name="Hertz-Fowler C."/>
            <person name="Blandin G."/>
            <person name="Renauld H."/>
            <person name="Bartholomeu D.C."/>
            <person name="Lennard N.J."/>
            <person name="Caler E."/>
            <person name="Hamlin N.E."/>
            <person name="Haas B."/>
            <person name="Bohme U."/>
            <person name="Hannick L."/>
            <person name="Aslett M.A."/>
            <person name="Shallom J."/>
            <person name="Marcello L."/>
            <person name="Hou L."/>
            <person name="Wickstead B."/>
            <person name="Alsmark U.C."/>
            <person name="Arrowsmith C."/>
            <person name="Atkin R.J."/>
            <person name="Barron A.J."/>
            <person name="Bringaud F."/>
            <person name="Brooks K."/>
            <person name="Carrington M."/>
            <person name="Cherevach I."/>
            <person name="Chillingworth T.J."/>
            <person name="Churcher C."/>
            <person name="Clark L.N."/>
            <person name="Corton C.H."/>
            <person name="Cronin A."/>
            <person name="Davies R.M."/>
            <person name="Doggett J."/>
            <person name="Djikeng A."/>
            <person name="Feldblyum T."/>
            <person name="Field M.C."/>
            <person name="Fraser A."/>
            <person name="Goodhead I."/>
            <person name="Hance Z."/>
            <person name="Harper D."/>
            <person name="Harris B.R."/>
            <person name="Hauser H."/>
            <person name="Hostetler J."/>
            <person name="Ivens A."/>
            <person name="Jagels K."/>
            <person name="Johnson D."/>
            <person name="Johnson J."/>
            <person name="Jones K."/>
            <person name="Kerhornou A.X."/>
            <person name="Koo H."/>
            <person name="Larke N."/>
            <person name="Landfear S."/>
            <person name="Larkin C."/>
            <person name="Leech V."/>
            <person name="Line A."/>
            <person name="Lord A."/>
            <person name="Macleod A."/>
            <person name="Mooney P.J."/>
            <person name="Moule S."/>
            <person name="Martin D.M."/>
            <person name="Morgan G.W."/>
            <person name="Mungall K."/>
            <person name="Norbertczak H."/>
            <person name="Ormond D."/>
            <person name="Pai G."/>
            <person name="Peacock C.S."/>
            <person name="Peterson J."/>
            <person name="Quail M.A."/>
            <person name="Rabbinowitsch E."/>
            <person name="Rajandream M.A."/>
            <person name="Reitter C."/>
            <person name="Salzberg S.L."/>
            <person name="Sanders M."/>
            <person name="Schobel S."/>
            <person name="Sharp S."/>
            <person name="Simmonds M."/>
            <person name="Simpson A.J."/>
            <person name="Tallon L."/>
            <person name="Turner C.M."/>
            <person name="Tait A."/>
            <person name="Tivey A.R."/>
            <person name="Van Aken S."/>
            <person name="Walker D."/>
            <person name="Wanless D."/>
            <person name="Wang S."/>
            <person name="White B."/>
            <person name="White O."/>
            <person name="Whitehead S."/>
            <person name="Woodward J."/>
            <person name="Wortman J."/>
            <person name="Adams M.D."/>
            <person name="Embley T.M."/>
            <person name="Gull K."/>
            <person name="Ullu E."/>
            <person name="Barry J.D."/>
            <person name="Fairlamb A.H."/>
            <person name="Opperdoes F."/>
            <person name="Barrell B.G."/>
            <person name="Donelson J.E."/>
            <person name="Hall N."/>
            <person name="Fraser C.M."/>
            <person name="Melville S.E."/>
            <person name="El-Sayed N.M."/>
        </authorList>
    </citation>
    <scope>NUCLEOTIDE SEQUENCE [LARGE SCALE GENOMIC DNA]</scope>
    <source>
        <strain evidence="3">927/4 GUTat10.1</strain>
    </source>
</reference>
<dbReference type="Proteomes" id="UP000008524">
    <property type="component" value="Chromosome 1"/>
</dbReference>
<accession>Q4GYE2</accession>
<feature type="transmembrane region" description="Helical" evidence="1">
    <location>
        <begin position="14"/>
        <end position="43"/>
    </location>
</feature>
<dbReference type="GeneID" id="36373221"/>
<evidence type="ECO:0000313" key="3">
    <source>
        <dbReference type="Proteomes" id="UP000008524"/>
    </source>
</evidence>
<evidence type="ECO:0000313" key="2">
    <source>
        <dbReference type="EMBL" id="CAJ16642.1"/>
    </source>
</evidence>
<dbReference type="RefSeq" id="XP_024498411.1">
    <property type="nucleotide sequence ID" value="XM_024642687.1"/>
</dbReference>
<dbReference type="PaxDb" id="5691-CAJ16642"/>
<sequence>MRDKEKRSESVGHYYYYFFFLAAKLYIPYIMFTAAFISLHFLYSV</sequence>
<protein>
    <submittedName>
        <fullName evidence="2">Uncharacterized protein</fullName>
    </submittedName>
</protein>
<evidence type="ECO:0000256" key="1">
    <source>
        <dbReference type="SAM" id="Phobius"/>
    </source>
</evidence>